<dbReference type="STRING" id="1450648.CLORY_06960"/>
<keyword evidence="6" id="KW-1185">Reference proteome</keyword>
<dbReference type="PRINTS" id="PR00598">
    <property type="entry name" value="HTHMARR"/>
</dbReference>
<dbReference type="Proteomes" id="UP000190080">
    <property type="component" value="Unassembled WGS sequence"/>
</dbReference>
<evidence type="ECO:0000256" key="2">
    <source>
        <dbReference type="ARBA" id="ARBA00023125"/>
    </source>
</evidence>
<dbReference type="PROSITE" id="PS50995">
    <property type="entry name" value="HTH_MARR_2"/>
    <property type="match status" value="1"/>
</dbReference>
<dbReference type="RefSeq" id="WP_079422155.1">
    <property type="nucleotide sequence ID" value="NZ_MZGV01000005.1"/>
</dbReference>
<organism evidence="5 6">
    <name type="scientific">Clostridium oryzae</name>
    <dbReference type="NCBI Taxonomy" id="1450648"/>
    <lineage>
        <taxon>Bacteria</taxon>
        <taxon>Bacillati</taxon>
        <taxon>Bacillota</taxon>
        <taxon>Clostridia</taxon>
        <taxon>Eubacteriales</taxon>
        <taxon>Clostridiaceae</taxon>
        <taxon>Clostridium</taxon>
    </lineage>
</organism>
<dbReference type="InterPro" id="IPR011991">
    <property type="entry name" value="ArsR-like_HTH"/>
</dbReference>
<dbReference type="InterPro" id="IPR036388">
    <property type="entry name" value="WH-like_DNA-bd_sf"/>
</dbReference>
<evidence type="ECO:0000256" key="3">
    <source>
        <dbReference type="ARBA" id="ARBA00023163"/>
    </source>
</evidence>
<gene>
    <name evidence="5" type="primary">yusO_1</name>
    <name evidence="5" type="ORF">CLORY_06960</name>
</gene>
<dbReference type="AlphaFoldDB" id="A0A1V4IW73"/>
<dbReference type="InterPro" id="IPR000835">
    <property type="entry name" value="HTH_MarR-typ"/>
</dbReference>
<evidence type="ECO:0000313" key="6">
    <source>
        <dbReference type="Proteomes" id="UP000190080"/>
    </source>
</evidence>
<protein>
    <submittedName>
        <fullName evidence="5">Putative HTH-type transcriptional regulator YusO</fullName>
    </submittedName>
</protein>
<dbReference type="SMART" id="SM00347">
    <property type="entry name" value="HTH_MARR"/>
    <property type="match status" value="1"/>
</dbReference>
<reference evidence="5 6" key="1">
    <citation type="submission" date="2017-03" db="EMBL/GenBank/DDBJ databases">
        <title>Genome sequence of Clostridium oryzae DSM 28571.</title>
        <authorList>
            <person name="Poehlein A."/>
            <person name="Daniel R."/>
        </authorList>
    </citation>
    <scope>NUCLEOTIDE SEQUENCE [LARGE SCALE GENOMIC DNA]</scope>
    <source>
        <strain evidence="5 6">DSM 28571</strain>
    </source>
</reference>
<dbReference type="SUPFAM" id="SSF46785">
    <property type="entry name" value="Winged helix' DNA-binding domain"/>
    <property type="match status" value="1"/>
</dbReference>
<keyword evidence="2" id="KW-0238">DNA-binding</keyword>
<accession>A0A1V4IW73</accession>
<proteinExistence type="predicted"/>
<dbReference type="PANTHER" id="PTHR42756">
    <property type="entry name" value="TRANSCRIPTIONAL REGULATOR, MARR"/>
    <property type="match status" value="1"/>
</dbReference>
<evidence type="ECO:0000313" key="5">
    <source>
        <dbReference type="EMBL" id="OPJ64149.1"/>
    </source>
</evidence>
<dbReference type="GO" id="GO:0003700">
    <property type="term" value="F:DNA-binding transcription factor activity"/>
    <property type="evidence" value="ECO:0007669"/>
    <property type="project" value="InterPro"/>
</dbReference>
<evidence type="ECO:0000259" key="4">
    <source>
        <dbReference type="PROSITE" id="PS50995"/>
    </source>
</evidence>
<dbReference type="PANTHER" id="PTHR42756:SF1">
    <property type="entry name" value="TRANSCRIPTIONAL REPRESSOR OF EMRAB OPERON"/>
    <property type="match status" value="1"/>
</dbReference>
<evidence type="ECO:0000256" key="1">
    <source>
        <dbReference type="ARBA" id="ARBA00023015"/>
    </source>
</evidence>
<name>A0A1V4IW73_9CLOT</name>
<dbReference type="OrthoDB" id="49580at2"/>
<comment type="caution">
    <text evidence="5">The sequence shown here is derived from an EMBL/GenBank/DDBJ whole genome shotgun (WGS) entry which is preliminary data.</text>
</comment>
<dbReference type="GO" id="GO:0003677">
    <property type="term" value="F:DNA binding"/>
    <property type="evidence" value="ECO:0007669"/>
    <property type="project" value="UniProtKB-KW"/>
</dbReference>
<dbReference type="Pfam" id="PF01047">
    <property type="entry name" value="MarR"/>
    <property type="match status" value="1"/>
</dbReference>
<dbReference type="EMBL" id="MZGV01000005">
    <property type="protein sequence ID" value="OPJ64149.1"/>
    <property type="molecule type" value="Genomic_DNA"/>
</dbReference>
<feature type="domain" description="HTH marR-type" evidence="4">
    <location>
        <begin position="7"/>
        <end position="139"/>
    </location>
</feature>
<dbReference type="InterPro" id="IPR036390">
    <property type="entry name" value="WH_DNA-bd_sf"/>
</dbReference>
<dbReference type="CDD" id="cd00090">
    <property type="entry name" value="HTH_ARSR"/>
    <property type="match status" value="1"/>
</dbReference>
<dbReference type="Gene3D" id="1.10.10.10">
    <property type="entry name" value="Winged helix-like DNA-binding domain superfamily/Winged helix DNA-binding domain"/>
    <property type="match status" value="1"/>
</dbReference>
<keyword evidence="3" id="KW-0804">Transcription</keyword>
<sequence>MHSSNRSEEAVKLMHEVSKTIKQKIHKNFKGTEITVSQGIIIFSLCKYGEMKISDISERVQLSKSTVSGIIDRMEERGMVERTRNYEDRRTVYVKITKKFMEENKGLSEKAKESLFNLLNSAAPEDIEKIIDALKIMKRILNDKKER</sequence>
<keyword evidence="1" id="KW-0805">Transcription regulation</keyword>